<keyword evidence="4 7" id="KW-1133">Transmembrane helix</keyword>
<feature type="transmembrane region" description="Helical" evidence="7">
    <location>
        <begin position="291"/>
        <end position="313"/>
    </location>
</feature>
<comment type="similarity">
    <text evidence="2">Belongs to the G-protein coupled receptor 1 family.</text>
</comment>
<evidence type="ECO:0000256" key="6">
    <source>
        <dbReference type="SAM" id="MobiDB-lite"/>
    </source>
</evidence>
<sequence length="515" mass="58302">MSTFGSNRMDIMDLLGENFTSNLSALLLNAPLNDDNIFAARHAATGEDGDPEQTLKWSFPVSFEFIVHGVLLCCVGMGGLFGNIISIIILSRPQMKSSINTILIGLVAFDSILIITSLFMFSFTVFRHTGSPIFQFYYWEIYPYILSVVYPVGMVAQTGSINLTLSVTIERYLVVCWPLKARAICTNGRAKLSVFFFTVFAVIYNIPRFFEVTWETQYLEDFGENRTVIAVTDFRKSALYIKLYISWMYLVFMYIIPFVSLAVLNLMIFLEIRKANVTRSILSNQEKKEHNLAVMLLVVVFIFFICNILPLILNIIELFHKPNPQVIQVSNLLVTINSSVNILIYCIFGNKFKTIFLQIFCGKKPHIQQMRTCRDFRRNQYESGSMRSTTMVEPPPCHVRAKSNLTPCTSLSPLYSCNSQPASKMLLTSNASPLGRHHHHHQLSGRTKSHAMELTDFAKDLHNNQNNGSTSSSNHSSALRLNSSFSCQDTDSRRGSSRKVRTPRPSSASYSHVMV</sequence>
<dbReference type="GO" id="GO:0004930">
    <property type="term" value="F:G protein-coupled receptor activity"/>
    <property type="evidence" value="ECO:0007669"/>
    <property type="project" value="InterPro"/>
</dbReference>
<dbReference type="EMBL" id="VCGU01000011">
    <property type="protein sequence ID" value="TRY67168.1"/>
    <property type="molecule type" value="Genomic_DNA"/>
</dbReference>
<evidence type="ECO:0000259" key="8">
    <source>
        <dbReference type="PROSITE" id="PS50262"/>
    </source>
</evidence>
<dbReference type="Proteomes" id="UP000318571">
    <property type="component" value="Chromosome 4"/>
</dbReference>
<keyword evidence="5 7" id="KW-0472">Membrane</keyword>
<dbReference type="GO" id="GO:0016020">
    <property type="term" value="C:membrane"/>
    <property type="evidence" value="ECO:0007669"/>
    <property type="project" value="UniProtKB-SubCell"/>
</dbReference>
<evidence type="ECO:0000313" key="10">
    <source>
        <dbReference type="Proteomes" id="UP000318571"/>
    </source>
</evidence>
<dbReference type="Pfam" id="PF00001">
    <property type="entry name" value="7tm_1"/>
    <property type="match status" value="1"/>
</dbReference>
<evidence type="ECO:0000256" key="2">
    <source>
        <dbReference type="ARBA" id="ARBA00010663"/>
    </source>
</evidence>
<feature type="transmembrane region" description="Helical" evidence="7">
    <location>
        <begin position="65"/>
        <end position="90"/>
    </location>
</feature>
<evidence type="ECO:0000256" key="5">
    <source>
        <dbReference type="ARBA" id="ARBA00023136"/>
    </source>
</evidence>
<evidence type="ECO:0000256" key="7">
    <source>
        <dbReference type="SAM" id="Phobius"/>
    </source>
</evidence>
<evidence type="ECO:0000313" key="9">
    <source>
        <dbReference type="EMBL" id="TRY67168.1"/>
    </source>
</evidence>
<feature type="transmembrane region" description="Helical" evidence="7">
    <location>
        <begin position="141"/>
        <end position="169"/>
    </location>
</feature>
<feature type="transmembrane region" description="Helical" evidence="7">
    <location>
        <begin position="247"/>
        <end position="270"/>
    </location>
</feature>
<accession>A0A553NNZ9</accession>
<dbReference type="PANTHER" id="PTHR46641:SF2">
    <property type="entry name" value="FMRFAMIDE RECEPTOR"/>
    <property type="match status" value="1"/>
</dbReference>
<name>A0A553NNZ9_TIGCA</name>
<evidence type="ECO:0000256" key="1">
    <source>
        <dbReference type="ARBA" id="ARBA00004370"/>
    </source>
</evidence>
<dbReference type="PRINTS" id="PR00237">
    <property type="entry name" value="GPCRRHODOPSN"/>
</dbReference>
<feature type="compositionally biased region" description="Polar residues" evidence="6">
    <location>
        <begin position="504"/>
        <end position="515"/>
    </location>
</feature>
<feature type="transmembrane region" description="Helical" evidence="7">
    <location>
        <begin position="102"/>
        <end position="121"/>
    </location>
</feature>
<feature type="region of interest" description="Disordered" evidence="6">
    <location>
        <begin position="484"/>
        <end position="515"/>
    </location>
</feature>
<dbReference type="OrthoDB" id="10011262at2759"/>
<organism evidence="9 10">
    <name type="scientific">Tigriopus californicus</name>
    <name type="common">Marine copepod</name>
    <dbReference type="NCBI Taxonomy" id="6832"/>
    <lineage>
        <taxon>Eukaryota</taxon>
        <taxon>Metazoa</taxon>
        <taxon>Ecdysozoa</taxon>
        <taxon>Arthropoda</taxon>
        <taxon>Crustacea</taxon>
        <taxon>Multicrustacea</taxon>
        <taxon>Hexanauplia</taxon>
        <taxon>Copepoda</taxon>
        <taxon>Harpacticoida</taxon>
        <taxon>Harpacticidae</taxon>
        <taxon>Tigriopus</taxon>
    </lineage>
</organism>
<dbReference type="PROSITE" id="PS50262">
    <property type="entry name" value="G_PROTEIN_RECEP_F1_2"/>
    <property type="match status" value="1"/>
</dbReference>
<keyword evidence="10" id="KW-1185">Reference proteome</keyword>
<reference evidence="9 10" key="1">
    <citation type="journal article" date="2018" name="Nat. Ecol. Evol.">
        <title>Genomic signatures of mitonuclear coevolution across populations of Tigriopus californicus.</title>
        <authorList>
            <person name="Barreto F.S."/>
            <person name="Watson E.T."/>
            <person name="Lima T.G."/>
            <person name="Willett C.S."/>
            <person name="Edmands S."/>
            <person name="Li W."/>
            <person name="Burton R.S."/>
        </authorList>
    </citation>
    <scope>NUCLEOTIDE SEQUENCE [LARGE SCALE GENOMIC DNA]</scope>
    <source>
        <strain evidence="9 10">San Diego</strain>
    </source>
</reference>
<evidence type="ECO:0000256" key="4">
    <source>
        <dbReference type="ARBA" id="ARBA00022989"/>
    </source>
</evidence>
<dbReference type="PANTHER" id="PTHR46641">
    <property type="entry name" value="FMRFAMIDE RECEPTOR-RELATED"/>
    <property type="match status" value="1"/>
</dbReference>
<dbReference type="OMA" id="FNFLMSI"/>
<comment type="caution">
    <text evidence="9">The sequence shown here is derived from an EMBL/GenBank/DDBJ whole genome shotgun (WGS) entry which is preliminary data.</text>
</comment>
<gene>
    <name evidence="9" type="ORF">TCAL_05489</name>
</gene>
<keyword evidence="3 7" id="KW-0812">Transmembrane</keyword>
<dbReference type="InterPro" id="IPR000276">
    <property type="entry name" value="GPCR_Rhodpsn"/>
</dbReference>
<dbReference type="AlphaFoldDB" id="A0A553NNZ9"/>
<feature type="domain" description="G-protein coupled receptors family 1 profile" evidence="8">
    <location>
        <begin position="82"/>
        <end position="345"/>
    </location>
</feature>
<evidence type="ECO:0000256" key="3">
    <source>
        <dbReference type="ARBA" id="ARBA00022692"/>
    </source>
</evidence>
<protein>
    <recommendedName>
        <fullName evidence="8">G-protein coupled receptors family 1 profile domain-containing protein</fullName>
    </recommendedName>
</protein>
<feature type="transmembrane region" description="Helical" evidence="7">
    <location>
        <begin position="325"/>
        <end position="348"/>
    </location>
</feature>
<dbReference type="Gene3D" id="1.20.1070.10">
    <property type="entry name" value="Rhodopsin 7-helix transmembrane proteins"/>
    <property type="match status" value="1"/>
</dbReference>
<proteinExistence type="inferred from homology"/>
<dbReference type="InterPro" id="IPR052954">
    <property type="entry name" value="GPCR-Ligand_Int"/>
</dbReference>
<comment type="subcellular location">
    <subcellularLocation>
        <location evidence="1">Membrane</location>
    </subcellularLocation>
</comment>
<dbReference type="SUPFAM" id="SSF81321">
    <property type="entry name" value="Family A G protein-coupled receptor-like"/>
    <property type="match status" value="1"/>
</dbReference>
<dbReference type="STRING" id="6832.A0A553NNZ9"/>
<dbReference type="CDD" id="cd14978">
    <property type="entry name" value="7tmA_FMRFamide_R-like"/>
    <property type="match status" value="1"/>
</dbReference>
<feature type="transmembrane region" description="Helical" evidence="7">
    <location>
        <begin position="190"/>
        <end position="210"/>
    </location>
</feature>
<dbReference type="InterPro" id="IPR017452">
    <property type="entry name" value="GPCR_Rhodpsn_7TM"/>
</dbReference>